<dbReference type="InterPro" id="IPR017451">
    <property type="entry name" value="F-box-assoc_interact_dom"/>
</dbReference>
<keyword evidence="3" id="KW-1185">Reference proteome</keyword>
<organism evidence="2 3">
    <name type="scientific">Daucus carota subsp. sativus</name>
    <name type="common">Carrot</name>
    <dbReference type="NCBI Taxonomy" id="79200"/>
    <lineage>
        <taxon>Eukaryota</taxon>
        <taxon>Viridiplantae</taxon>
        <taxon>Streptophyta</taxon>
        <taxon>Embryophyta</taxon>
        <taxon>Tracheophyta</taxon>
        <taxon>Spermatophyta</taxon>
        <taxon>Magnoliopsida</taxon>
        <taxon>eudicotyledons</taxon>
        <taxon>Gunneridae</taxon>
        <taxon>Pentapetalae</taxon>
        <taxon>asterids</taxon>
        <taxon>campanulids</taxon>
        <taxon>Apiales</taxon>
        <taxon>Apiaceae</taxon>
        <taxon>Apioideae</taxon>
        <taxon>Scandiceae</taxon>
        <taxon>Daucinae</taxon>
        <taxon>Daucus</taxon>
        <taxon>Daucus sect. Daucus</taxon>
    </lineage>
</organism>
<evidence type="ECO:0000313" key="3">
    <source>
        <dbReference type="Proteomes" id="UP000077755"/>
    </source>
</evidence>
<dbReference type="NCBIfam" id="TIGR01640">
    <property type="entry name" value="F_box_assoc_1"/>
    <property type="match status" value="1"/>
</dbReference>
<accession>A0AAF0X4F1</accession>
<reference evidence="2" key="1">
    <citation type="journal article" date="2016" name="Nat. Genet.">
        <title>A high-quality carrot genome assembly provides new insights into carotenoid accumulation and asterid genome evolution.</title>
        <authorList>
            <person name="Iorizzo M."/>
            <person name="Ellison S."/>
            <person name="Senalik D."/>
            <person name="Zeng P."/>
            <person name="Satapoomin P."/>
            <person name="Huang J."/>
            <person name="Bowman M."/>
            <person name="Iovene M."/>
            <person name="Sanseverino W."/>
            <person name="Cavagnaro P."/>
            <person name="Yildiz M."/>
            <person name="Macko-Podgorni A."/>
            <person name="Moranska E."/>
            <person name="Grzebelus E."/>
            <person name="Grzebelus D."/>
            <person name="Ashrafi H."/>
            <person name="Zheng Z."/>
            <person name="Cheng S."/>
            <person name="Spooner D."/>
            <person name="Van Deynze A."/>
            <person name="Simon P."/>
        </authorList>
    </citation>
    <scope>NUCLEOTIDE SEQUENCE</scope>
    <source>
        <tissue evidence="2">Leaf</tissue>
    </source>
</reference>
<gene>
    <name evidence="2" type="ORF">DCAR_0520970</name>
</gene>
<dbReference type="SMART" id="SM00256">
    <property type="entry name" value="FBOX"/>
    <property type="match status" value="1"/>
</dbReference>
<dbReference type="CDD" id="cd22157">
    <property type="entry name" value="F-box_AtFBW1-like"/>
    <property type="match status" value="1"/>
</dbReference>
<dbReference type="InterPro" id="IPR050796">
    <property type="entry name" value="SCF_F-box_component"/>
</dbReference>
<sequence>MAYKSINDLPEGLISQILLRLPVKSLLQCKSVCKPWLSLISTPHFIKSQLLHAIKASINTPKLLCIDKPPPTEEELAFEMRMVEMEKNFVTMIDNSDDDHDRQQRRRRQLVDQALLDAEGQDLSSSAVRFERLVFPRFFFPYYGVDDCCNGIVLLSNGFGNHVYFWNPSIRKCRKLPSPEQYTSRVDPVKKGFGYDSISDAYKFFRIVCEKMYDKVPIVQVYSTGTDSWREFRDPILKNYEDFDRRNVVVNGVLYFDGVDELISFDLHTEVFGQVPFPSWVTRKGSDVLDFEGSVAMVFQSGPEIHLWTLGDVSGQMSWTKKFSIEADSETEIWLTSYLGAGQFFGKKLFNEDLFMFNLLYDYRKKEYKFYKRRDKNIWAYLKYTETLVSLDGFEHVDSNTNNISLTGERRA</sequence>
<dbReference type="EMBL" id="CP093347">
    <property type="protein sequence ID" value="WOH01586.1"/>
    <property type="molecule type" value="Genomic_DNA"/>
</dbReference>
<protein>
    <recommendedName>
        <fullName evidence="1">F-box domain-containing protein</fullName>
    </recommendedName>
</protein>
<dbReference type="AlphaFoldDB" id="A0AAF0X4F1"/>
<dbReference type="Gene3D" id="1.20.1280.50">
    <property type="match status" value="1"/>
</dbReference>
<dbReference type="Proteomes" id="UP000077755">
    <property type="component" value="Chromosome 5"/>
</dbReference>
<feature type="domain" description="F-box" evidence="1">
    <location>
        <begin position="3"/>
        <end position="49"/>
    </location>
</feature>
<dbReference type="InterPro" id="IPR001810">
    <property type="entry name" value="F-box_dom"/>
</dbReference>
<reference evidence="2" key="2">
    <citation type="submission" date="2022-03" db="EMBL/GenBank/DDBJ databases">
        <title>Draft title - Genomic analysis of global carrot germplasm unveils the trajectory of domestication and the origin of high carotenoid orange carrot.</title>
        <authorList>
            <person name="Iorizzo M."/>
            <person name="Ellison S."/>
            <person name="Senalik D."/>
            <person name="Macko-Podgorni A."/>
            <person name="Grzebelus D."/>
            <person name="Bostan H."/>
            <person name="Rolling W."/>
            <person name="Curaba J."/>
            <person name="Simon P."/>
        </authorList>
    </citation>
    <scope>NUCLEOTIDE SEQUENCE</scope>
    <source>
        <tissue evidence="2">Leaf</tissue>
    </source>
</reference>
<dbReference type="Pfam" id="PF00646">
    <property type="entry name" value="F-box"/>
    <property type="match status" value="1"/>
</dbReference>
<dbReference type="KEGG" id="dcr:108220387"/>
<dbReference type="PANTHER" id="PTHR31672">
    <property type="entry name" value="BNACNNG10540D PROTEIN"/>
    <property type="match status" value="1"/>
</dbReference>
<evidence type="ECO:0000259" key="1">
    <source>
        <dbReference type="PROSITE" id="PS50181"/>
    </source>
</evidence>
<dbReference type="PROSITE" id="PS50181">
    <property type="entry name" value="FBOX"/>
    <property type="match status" value="1"/>
</dbReference>
<name>A0AAF0X4F1_DAUCS</name>
<dbReference type="PANTHER" id="PTHR31672:SF13">
    <property type="entry name" value="F-BOX PROTEIN CPR30-LIKE"/>
    <property type="match status" value="1"/>
</dbReference>
<dbReference type="Pfam" id="PF08268">
    <property type="entry name" value="FBA_3"/>
    <property type="match status" value="1"/>
</dbReference>
<dbReference type="InterPro" id="IPR036047">
    <property type="entry name" value="F-box-like_dom_sf"/>
</dbReference>
<evidence type="ECO:0000313" key="2">
    <source>
        <dbReference type="EMBL" id="WOH01586.1"/>
    </source>
</evidence>
<dbReference type="InterPro" id="IPR013187">
    <property type="entry name" value="F-box-assoc_dom_typ3"/>
</dbReference>
<proteinExistence type="predicted"/>
<dbReference type="SUPFAM" id="SSF81383">
    <property type="entry name" value="F-box domain"/>
    <property type="match status" value="1"/>
</dbReference>